<dbReference type="AlphaFoldDB" id="A0A6M3JCG0"/>
<dbReference type="EMBL" id="MT141565">
    <property type="protein sequence ID" value="QJA67048.1"/>
    <property type="molecule type" value="Genomic_DNA"/>
</dbReference>
<evidence type="ECO:0000313" key="1">
    <source>
        <dbReference type="EMBL" id="QJA67048.1"/>
    </source>
</evidence>
<protein>
    <submittedName>
        <fullName evidence="1">Uncharacterized protein</fullName>
    </submittedName>
</protein>
<name>A0A6M3JCG0_9ZZZZ</name>
<proteinExistence type="predicted"/>
<sequence>MSAHGVVATYAVWYSIGYDTHIYDTYYMEKGECYDVQEGFGERKKAVEG</sequence>
<organism evidence="1">
    <name type="scientific">viral metagenome</name>
    <dbReference type="NCBI Taxonomy" id="1070528"/>
    <lineage>
        <taxon>unclassified sequences</taxon>
        <taxon>metagenomes</taxon>
        <taxon>organismal metagenomes</taxon>
    </lineage>
</organism>
<gene>
    <name evidence="1" type="ORF">MM415B00308_0026</name>
</gene>
<accession>A0A6M3JCG0</accession>
<reference evidence="1" key="1">
    <citation type="submission" date="2020-03" db="EMBL/GenBank/DDBJ databases">
        <title>The deep terrestrial virosphere.</title>
        <authorList>
            <person name="Holmfeldt K."/>
            <person name="Nilsson E."/>
            <person name="Simone D."/>
            <person name="Lopez-Fernandez M."/>
            <person name="Wu X."/>
            <person name="de Brujin I."/>
            <person name="Lundin D."/>
            <person name="Andersson A."/>
            <person name="Bertilsson S."/>
            <person name="Dopson M."/>
        </authorList>
    </citation>
    <scope>NUCLEOTIDE SEQUENCE</scope>
    <source>
        <strain evidence="1">MM415B00308</strain>
    </source>
</reference>